<dbReference type="InterPro" id="IPR036388">
    <property type="entry name" value="WH-like_DNA-bd_sf"/>
</dbReference>
<evidence type="ECO:0000313" key="3">
    <source>
        <dbReference type="EMBL" id="SNS64606.1"/>
    </source>
</evidence>
<dbReference type="RefSeq" id="WP_245817317.1">
    <property type="nucleotide sequence ID" value="NZ_FZOH01000006.1"/>
</dbReference>
<evidence type="ECO:0000256" key="1">
    <source>
        <dbReference type="SAM" id="MobiDB-lite"/>
    </source>
</evidence>
<sequence>MSGSDGVGQDGDRRGRRDPDHQDPDHQDPDHQDPDHQDPDHQDPDHQNLALLCFYPSRAMEARLLATLAAEGVGDITIAQARIAARIGPSGTRLTDLAAQALVTKQTAGHLVDQLERGGFVRRVPDPTDARARLVQIAERGWEMVAIARRVEAEVEAEWTAHLGEETTAQLRAALTRLREVTDPYR</sequence>
<dbReference type="PROSITE" id="PS50995">
    <property type="entry name" value="HTH_MARR_2"/>
    <property type="match status" value="1"/>
</dbReference>
<dbReference type="Pfam" id="PF12802">
    <property type="entry name" value="MarR_2"/>
    <property type="match status" value="1"/>
</dbReference>
<organism evidence="3 4">
    <name type="scientific">Geodermatophilus saharensis</name>
    <dbReference type="NCBI Taxonomy" id="1137994"/>
    <lineage>
        <taxon>Bacteria</taxon>
        <taxon>Bacillati</taxon>
        <taxon>Actinomycetota</taxon>
        <taxon>Actinomycetes</taxon>
        <taxon>Geodermatophilales</taxon>
        <taxon>Geodermatophilaceae</taxon>
        <taxon>Geodermatophilus</taxon>
    </lineage>
</organism>
<dbReference type="SUPFAM" id="SSF46785">
    <property type="entry name" value="Winged helix' DNA-binding domain"/>
    <property type="match status" value="1"/>
</dbReference>
<dbReference type="SMART" id="SM00347">
    <property type="entry name" value="HTH_MARR"/>
    <property type="match status" value="1"/>
</dbReference>
<proteinExistence type="predicted"/>
<feature type="region of interest" description="Disordered" evidence="1">
    <location>
        <begin position="1"/>
        <end position="46"/>
    </location>
</feature>
<dbReference type="Gene3D" id="1.10.10.10">
    <property type="entry name" value="Winged helix-like DNA-binding domain superfamily/Winged helix DNA-binding domain"/>
    <property type="match status" value="1"/>
</dbReference>
<keyword evidence="3" id="KW-0238">DNA-binding</keyword>
<dbReference type="GO" id="GO:0003677">
    <property type="term" value="F:DNA binding"/>
    <property type="evidence" value="ECO:0007669"/>
    <property type="project" value="UniProtKB-KW"/>
</dbReference>
<evidence type="ECO:0000259" key="2">
    <source>
        <dbReference type="PROSITE" id="PS50995"/>
    </source>
</evidence>
<name>A0A239G5I4_9ACTN</name>
<dbReference type="GO" id="GO:0003700">
    <property type="term" value="F:DNA-binding transcription factor activity"/>
    <property type="evidence" value="ECO:0007669"/>
    <property type="project" value="InterPro"/>
</dbReference>
<dbReference type="EMBL" id="FZOH01000006">
    <property type="protein sequence ID" value="SNS64606.1"/>
    <property type="molecule type" value="Genomic_DNA"/>
</dbReference>
<evidence type="ECO:0000313" key="4">
    <source>
        <dbReference type="Proteomes" id="UP000198386"/>
    </source>
</evidence>
<reference evidence="4" key="1">
    <citation type="submission" date="2017-06" db="EMBL/GenBank/DDBJ databases">
        <authorList>
            <person name="Varghese N."/>
            <person name="Submissions S."/>
        </authorList>
    </citation>
    <scope>NUCLEOTIDE SEQUENCE [LARGE SCALE GENOMIC DNA]</scope>
    <source>
        <strain evidence="4">DSM 45423</strain>
    </source>
</reference>
<gene>
    <name evidence="3" type="ORF">SAMN04488107_3305</name>
</gene>
<feature type="domain" description="HTH marR-type" evidence="2">
    <location>
        <begin position="46"/>
        <end position="180"/>
    </location>
</feature>
<feature type="compositionally biased region" description="Basic and acidic residues" evidence="1">
    <location>
        <begin position="10"/>
        <end position="46"/>
    </location>
</feature>
<keyword evidence="4" id="KW-1185">Reference proteome</keyword>
<dbReference type="InterPro" id="IPR000835">
    <property type="entry name" value="HTH_MarR-typ"/>
</dbReference>
<dbReference type="InterPro" id="IPR039422">
    <property type="entry name" value="MarR/SlyA-like"/>
</dbReference>
<dbReference type="Proteomes" id="UP000198386">
    <property type="component" value="Unassembled WGS sequence"/>
</dbReference>
<dbReference type="GO" id="GO:0006950">
    <property type="term" value="P:response to stress"/>
    <property type="evidence" value="ECO:0007669"/>
    <property type="project" value="TreeGrafter"/>
</dbReference>
<accession>A0A239G5I4</accession>
<dbReference type="PANTHER" id="PTHR33164:SF99">
    <property type="entry name" value="MARR FAMILY REGULATORY PROTEIN"/>
    <property type="match status" value="1"/>
</dbReference>
<dbReference type="InterPro" id="IPR036390">
    <property type="entry name" value="WH_DNA-bd_sf"/>
</dbReference>
<protein>
    <submittedName>
        <fullName evidence="3">DNA-binding transcriptional regulator, MarR family</fullName>
    </submittedName>
</protein>
<dbReference type="AlphaFoldDB" id="A0A239G5I4"/>
<dbReference type="PANTHER" id="PTHR33164">
    <property type="entry name" value="TRANSCRIPTIONAL REGULATOR, MARR FAMILY"/>
    <property type="match status" value="1"/>
</dbReference>